<comment type="caution">
    <text evidence="1">The sequence shown here is derived from an EMBL/GenBank/DDBJ whole genome shotgun (WGS) entry which is preliminary data.</text>
</comment>
<gene>
    <name evidence="1" type="ORF">LCGC14_1423370</name>
</gene>
<dbReference type="EMBL" id="LAZR01009520">
    <property type="protein sequence ID" value="KKM72155.1"/>
    <property type="molecule type" value="Genomic_DNA"/>
</dbReference>
<dbReference type="AlphaFoldDB" id="A0A0F9M649"/>
<protein>
    <submittedName>
        <fullName evidence="1">Uncharacterized protein</fullName>
    </submittedName>
</protein>
<accession>A0A0F9M649</accession>
<proteinExistence type="predicted"/>
<evidence type="ECO:0000313" key="1">
    <source>
        <dbReference type="EMBL" id="KKM72155.1"/>
    </source>
</evidence>
<reference evidence="1" key="1">
    <citation type="journal article" date="2015" name="Nature">
        <title>Complex archaea that bridge the gap between prokaryotes and eukaryotes.</title>
        <authorList>
            <person name="Spang A."/>
            <person name="Saw J.H."/>
            <person name="Jorgensen S.L."/>
            <person name="Zaremba-Niedzwiedzka K."/>
            <person name="Martijn J."/>
            <person name="Lind A.E."/>
            <person name="van Eijk R."/>
            <person name="Schleper C."/>
            <person name="Guy L."/>
            <person name="Ettema T.J."/>
        </authorList>
    </citation>
    <scope>NUCLEOTIDE SEQUENCE</scope>
</reference>
<sequence>MPSGNIDFEMQNTEFRKTSNDPVAVITINVAASLGGKQAILMYMNRAPGTYAVASNPDPDGGVRGPMAFQFAKGCMGIDTNAGTLFMNSNASAPSWTGQV</sequence>
<name>A0A0F9M649_9ZZZZ</name>
<organism evidence="1">
    <name type="scientific">marine sediment metagenome</name>
    <dbReference type="NCBI Taxonomy" id="412755"/>
    <lineage>
        <taxon>unclassified sequences</taxon>
        <taxon>metagenomes</taxon>
        <taxon>ecological metagenomes</taxon>
    </lineage>
</organism>